<dbReference type="Proteomes" id="UP001162992">
    <property type="component" value="Chromosome 14"/>
</dbReference>
<gene>
    <name evidence="1" type="ORF">O6H91_14G016800</name>
</gene>
<accession>A0ACC2BLZ5</accession>
<reference evidence="2" key="1">
    <citation type="journal article" date="2024" name="Proc. Natl. Acad. Sci. U.S.A.">
        <title>Extraordinary preservation of gene collinearity over three hundred million years revealed in homosporous lycophytes.</title>
        <authorList>
            <person name="Li C."/>
            <person name="Wickell D."/>
            <person name="Kuo L.Y."/>
            <person name="Chen X."/>
            <person name="Nie B."/>
            <person name="Liao X."/>
            <person name="Peng D."/>
            <person name="Ji J."/>
            <person name="Jenkins J."/>
            <person name="Williams M."/>
            <person name="Shu S."/>
            <person name="Plott C."/>
            <person name="Barry K."/>
            <person name="Rajasekar S."/>
            <person name="Grimwood J."/>
            <person name="Han X."/>
            <person name="Sun S."/>
            <person name="Hou Z."/>
            <person name="He W."/>
            <person name="Dai G."/>
            <person name="Sun C."/>
            <person name="Schmutz J."/>
            <person name="Leebens-Mack J.H."/>
            <person name="Li F.W."/>
            <person name="Wang L."/>
        </authorList>
    </citation>
    <scope>NUCLEOTIDE SEQUENCE [LARGE SCALE GENOMIC DNA]</scope>
    <source>
        <strain evidence="2">cv. PW_Plant_1</strain>
    </source>
</reference>
<evidence type="ECO:0000313" key="1">
    <source>
        <dbReference type="EMBL" id="KAJ7530737.1"/>
    </source>
</evidence>
<proteinExistence type="predicted"/>
<dbReference type="EMBL" id="CM055105">
    <property type="protein sequence ID" value="KAJ7530737.1"/>
    <property type="molecule type" value="Genomic_DNA"/>
</dbReference>
<comment type="caution">
    <text evidence="1">The sequence shown here is derived from an EMBL/GenBank/DDBJ whole genome shotgun (WGS) entry which is preliminary data.</text>
</comment>
<protein>
    <submittedName>
        <fullName evidence="1">Uncharacterized protein</fullName>
    </submittedName>
</protein>
<evidence type="ECO:0000313" key="2">
    <source>
        <dbReference type="Proteomes" id="UP001162992"/>
    </source>
</evidence>
<name>A0ACC2BLZ5_DIPCM</name>
<organism evidence="1 2">
    <name type="scientific">Diphasiastrum complanatum</name>
    <name type="common">Issler's clubmoss</name>
    <name type="synonym">Lycopodium complanatum</name>
    <dbReference type="NCBI Taxonomy" id="34168"/>
    <lineage>
        <taxon>Eukaryota</taxon>
        <taxon>Viridiplantae</taxon>
        <taxon>Streptophyta</taxon>
        <taxon>Embryophyta</taxon>
        <taxon>Tracheophyta</taxon>
        <taxon>Lycopodiopsida</taxon>
        <taxon>Lycopodiales</taxon>
        <taxon>Lycopodiaceae</taxon>
        <taxon>Lycopodioideae</taxon>
        <taxon>Diphasiastrum</taxon>
    </lineage>
</organism>
<keyword evidence="2" id="KW-1185">Reference proteome</keyword>
<sequence>MAVSVSLNSSSFLSSPPFCSAHSVASSRSSGSRHSLKLQCSSRQASPTLGLRFWARLYIVPLYSSHRTQGCRAFALARSSASTTAHDSEEANDDSEQSSFFPYVSKTVVAAISDLTPLKAVKWTTFAALVSISIRWICNTFVFNPKAWMFGSWLLVLWPWPAALIVGLLALSACWKHYKGKATKEEQFLILAGSLVWLILVPLAHVHGFVDGWPLTLFFTYTFFFLINPIVRARLYEELSPPPEFKEWDIRPPLSEQIAFTVAVVVGHLLAALEAPPLVYSWNGQWQSKLAAAILLLAIVLHWNATYFLGKYSYKLAKPRAVVMFGPYRFMRHPIYSSFMLLFAGYCLSLRSYWSLSLLIAASLIYYERRAGKEEGLLEEKFGQLYTSYKERVASKYLPWVY</sequence>